<sequence>MARVIIRQSSYDYEILRRHCFDILDQFCGDLIRKDSFVIIKPNFLSASSPEQAILTNPMIVKCAAEYVLSKGIRPQISDSPGTGSFERILRESGVKDALEGLDVEFKEFKQSVKVDIGEPFGQIDMAEDAIKADVLINLPKLKTHSQMLLTLGVKNLFGCIAGYRKAEWHMRAGVDRHMFARLLFQIYRTLNPAVTIVDGILASGVIPGREKPLIFGRSPSTSIGPSKKPSSFETLFVRRISGFIPNIVHIVISTATPLSLPIST</sequence>
<protein>
    <recommendedName>
        <fullName evidence="1">DUF362 domain-containing protein</fullName>
    </recommendedName>
</protein>
<dbReference type="AlphaFoldDB" id="X1TPI0"/>
<evidence type="ECO:0000313" key="2">
    <source>
        <dbReference type="EMBL" id="GAI93281.1"/>
    </source>
</evidence>
<feature type="non-terminal residue" evidence="2">
    <location>
        <position position="265"/>
    </location>
</feature>
<dbReference type="Pfam" id="PF04015">
    <property type="entry name" value="DUF362"/>
    <property type="match status" value="1"/>
</dbReference>
<proteinExistence type="predicted"/>
<comment type="caution">
    <text evidence="2">The sequence shown here is derived from an EMBL/GenBank/DDBJ whole genome shotgun (WGS) entry which is preliminary data.</text>
</comment>
<evidence type="ECO:0000259" key="1">
    <source>
        <dbReference type="Pfam" id="PF04015"/>
    </source>
</evidence>
<feature type="domain" description="DUF362" evidence="1">
    <location>
        <begin position="38"/>
        <end position="203"/>
    </location>
</feature>
<dbReference type="InterPro" id="IPR007160">
    <property type="entry name" value="DUF362"/>
</dbReference>
<organism evidence="2">
    <name type="scientific">marine sediment metagenome</name>
    <dbReference type="NCBI Taxonomy" id="412755"/>
    <lineage>
        <taxon>unclassified sequences</taxon>
        <taxon>metagenomes</taxon>
        <taxon>ecological metagenomes</taxon>
    </lineage>
</organism>
<gene>
    <name evidence="2" type="ORF">S12H4_30860</name>
</gene>
<name>X1TPI0_9ZZZZ</name>
<reference evidence="2" key="1">
    <citation type="journal article" date="2014" name="Front. Microbiol.">
        <title>High frequency of phylogenetically diverse reductive dehalogenase-homologous genes in deep subseafloor sedimentary metagenomes.</title>
        <authorList>
            <person name="Kawai M."/>
            <person name="Futagami T."/>
            <person name="Toyoda A."/>
            <person name="Takaki Y."/>
            <person name="Nishi S."/>
            <person name="Hori S."/>
            <person name="Arai W."/>
            <person name="Tsubouchi T."/>
            <person name="Morono Y."/>
            <person name="Uchiyama I."/>
            <person name="Ito T."/>
            <person name="Fujiyama A."/>
            <person name="Inagaki F."/>
            <person name="Takami H."/>
        </authorList>
    </citation>
    <scope>NUCLEOTIDE SEQUENCE</scope>
    <source>
        <strain evidence="2">Expedition CK06-06</strain>
    </source>
</reference>
<dbReference type="EMBL" id="BARW01017953">
    <property type="protein sequence ID" value="GAI93281.1"/>
    <property type="molecule type" value="Genomic_DNA"/>
</dbReference>
<accession>X1TPI0</accession>